<organism evidence="1 2">
    <name type="scientific">Methylomonas koyamae</name>
    <dbReference type="NCBI Taxonomy" id="702114"/>
    <lineage>
        <taxon>Bacteria</taxon>
        <taxon>Pseudomonadati</taxon>
        <taxon>Pseudomonadota</taxon>
        <taxon>Gammaproteobacteria</taxon>
        <taxon>Methylococcales</taxon>
        <taxon>Methylococcaceae</taxon>
        <taxon>Methylomonas</taxon>
    </lineage>
</organism>
<dbReference type="STRING" id="702114.A1355_13840"/>
<evidence type="ECO:0000313" key="2">
    <source>
        <dbReference type="Proteomes" id="UP000077628"/>
    </source>
</evidence>
<accession>A0A177N4L3</accession>
<dbReference type="AlphaFoldDB" id="A0A177N4L3"/>
<dbReference type="RefSeq" id="WP_064031328.1">
    <property type="nucleotide sequence ID" value="NZ_LUUK01000215.1"/>
</dbReference>
<proteinExistence type="predicted"/>
<evidence type="ECO:0000313" key="1">
    <source>
        <dbReference type="EMBL" id="OAI12967.1"/>
    </source>
</evidence>
<comment type="caution">
    <text evidence="1">The sequence shown here is derived from an EMBL/GenBank/DDBJ whole genome shotgun (WGS) entry which is preliminary data.</text>
</comment>
<dbReference type="Proteomes" id="UP000077628">
    <property type="component" value="Unassembled WGS sequence"/>
</dbReference>
<reference evidence="2" key="1">
    <citation type="submission" date="2016-03" db="EMBL/GenBank/DDBJ databases">
        <authorList>
            <person name="Heylen K."/>
            <person name="De Vos P."/>
            <person name="Vekeman B."/>
        </authorList>
    </citation>
    <scope>NUCLEOTIDE SEQUENCE [LARGE SCALE GENOMIC DNA]</scope>
    <source>
        <strain evidence="2">R-45383</strain>
    </source>
</reference>
<sequence length="220" mass="24971">MAKPKKDVVFLGYQGNKPDTSEQIIKALYAGDPPPYDRELLFGYLARVLENQTEHDPETFAAACALRDALVGVDLMKQVGIKWKKITEADKRELLHHPATSIVRAAYNNEFSDDGKTQREHAVAELVNMFGYSTRSAETFFDKVKESAKTTAKTFKAMFQAGGLEYKEMKAPEQSIENQIREMPTGSMNTRKNIDRVMELTGQNYREAQALYHKVRSNKQ</sequence>
<protein>
    <submittedName>
        <fullName evidence="1">Uncharacterized protein</fullName>
    </submittedName>
</protein>
<dbReference type="EMBL" id="LUUK01000215">
    <property type="protein sequence ID" value="OAI12967.1"/>
    <property type="molecule type" value="Genomic_DNA"/>
</dbReference>
<gene>
    <name evidence="1" type="ORF">A1355_13840</name>
</gene>
<keyword evidence="2" id="KW-1185">Reference proteome</keyword>
<name>A0A177N4L3_9GAMM</name>